<evidence type="ECO:0000256" key="1">
    <source>
        <dbReference type="SAM" id="Phobius"/>
    </source>
</evidence>
<evidence type="ECO:0000313" key="2">
    <source>
        <dbReference type="EMBL" id="QEX14913.1"/>
    </source>
</evidence>
<dbReference type="EMBL" id="CP042906">
    <property type="protein sequence ID" value="QEX14913.1"/>
    <property type="molecule type" value="Genomic_DNA"/>
</dbReference>
<dbReference type="AlphaFoldDB" id="A0A5J6MCB4"/>
<gene>
    <name evidence="2" type="ORF">FRZ44_01890</name>
</gene>
<dbReference type="RefSeq" id="WP_151175415.1">
    <property type="nucleotide sequence ID" value="NZ_CP042906.1"/>
</dbReference>
<protein>
    <submittedName>
        <fullName evidence="2">Membrane protein</fullName>
    </submittedName>
</protein>
<feature type="transmembrane region" description="Helical" evidence="1">
    <location>
        <begin position="35"/>
        <end position="54"/>
    </location>
</feature>
<dbReference type="InterPro" id="IPR026265">
    <property type="entry name" value="LptC"/>
</dbReference>
<dbReference type="Proteomes" id="UP000326202">
    <property type="component" value="Chromosome"/>
</dbReference>
<accession>A0A5J6MCB4</accession>
<evidence type="ECO:0000313" key="3">
    <source>
        <dbReference type="Proteomes" id="UP000326202"/>
    </source>
</evidence>
<keyword evidence="1" id="KW-0472">Membrane</keyword>
<dbReference type="Pfam" id="PF06835">
    <property type="entry name" value="LptC"/>
    <property type="match status" value="1"/>
</dbReference>
<organism evidence="2 3">
    <name type="scientific">Hypericibacter terrae</name>
    <dbReference type="NCBI Taxonomy" id="2602015"/>
    <lineage>
        <taxon>Bacteria</taxon>
        <taxon>Pseudomonadati</taxon>
        <taxon>Pseudomonadota</taxon>
        <taxon>Alphaproteobacteria</taxon>
        <taxon>Rhodospirillales</taxon>
        <taxon>Dongiaceae</taxon>
        <taxon>Hypericibacter</taxon>
    </lineage>
</organism>
<dbReference type="GO" id="GO:0015221">
    <property type="term" value="F:lipopolysaccharide transmembrane transporter activity"/>
    <property type="evidence" value="ECO:0007669"/>
    <property type="project" value="InterPro"/>
</dbReference>
<dbReference type="InterPro" id="IPR010664">
    <property type="entry name" value="LipoPS_assembly_LptC-rel"/>
</dbReference>
<keyword evidence="1" id="KW-1133">Transmembrane helix</keyword>
<sequence length="222" mass="24228">MAEEAMARLNAPARSLPRGRRHVRDYSRFVTAMKFVLPILAAGLIALLAVWSQIRIEDGRFRIGMASIAPTQIDRLSMVNPRFQGIDDQNRPYTVTAAEASQVKGNDDLIDLLRPQADMTMANGSWMAVSADSGRFQRSTKHLDLAGKVSLFQDKGYELHVESISVDFDLGKAVSDTGVTGQGPAGEISGEGLRVTDKGAVIELTGKSRVLLYQGIQQEKLP</sequence>
<dbReference type="NCBIfam" id="TIGR04409">
    <property type="entry name" value="LptC_YrbK"/>
    <property type="match status" value="1"/>
</dbReference>
<keyword evidence="1" id="KW-0812">Transmembrane</keyword>
<reference evidence="2 3" key="1">
    <citation type="submission" date="2019-08" db="EMBL/GenBank/DDBJ databases">
        <title>Hyperibacter terrae gen. nov., sp. nov. and Hyperibacter viscosus sp. nov., two new members in the family Rhodospirillaceae isolated from the rhizosphere of Hypericum perforatum.</title>
        <authorList>
            <person name="Noviana Z."/>
        </authorList>
    </citation>
    <scope>NUCLEOTIDE SEQUENCE [LARGE SCALE GENOMIC DNA]</scope>
    <source>
        <strain evidence="2 3">R5913</strain>
    </source>
</reference>
<dbReference type="Gene3D" id="2.60.450.10">
    <property type="entry name" value="Lipopolysaccharide (LPS) transport protein A like domain"/>
    <property type="match status" value="1"/>
</dbReference>
<dbReference type="KEGG" id="htq:FRZ44_01890"/>
<dbReference type="OrthoDB" id="8441710at2"/>
<dbReference type="GO" id="GO:0005886">
    <property type="term" value="C:plasma membrane"/>
    <property type="evidence" value="ECO:0007669"/>
    <property type="project" value="InterPro"/>
</dbReference>
<name>A0A5J6MCB4_9PROT</name>
<proteinExistence type="predicted"/>
<keyword evidence="3" id="KW-1185">Reference proteome</keyword>